<dbReference type="PIRSF" id="PIRSF005902">
    <property type="entry name" value="DNase_TatD"/>
    <property type="match status" value="1"/>
</dbReference>
<dbReference type="GO" id="GO:0004536">
    <property type="term" value="F:DNA nuclease activity"/>
    <property type="evidence" value="ECO:0007669"/>
    <property type="project" value="InterPro"/>
</dbReference>
<feature type="binding site" evidence="3">
    <location>
        <position position="6"/>
    </location>
    <ligand>
        <name>a divalent metal cation</name>
        <dbReference type="ChEBI" id="CHEBI:60240"/>
        <label>1</label>
    </ligand>
</feature>
<evidence type="ECO:0000256" key="3">
    <source>
        <dbReference type="PIRSR" id="PIRSR005902-1"/>
    </source>
</evidence>
<dbReference type="Proteomes" id="UP000178647">
    <property type="component" value="Unassembled WGS sequence"/>
</dbReference>
<comment type="caution">
    <text evidence="4">The sequence shown here is derived from an EMBL/GenBank/DDBJ whole genome shotgun (WGS) entry which is preliminary data.</text>
</comment>
<feature type="binding site" evidence="3">
    <location>
        <position position="91"/>
    </location>
    <ligand>
        <name>a divalent metal cation</name>
        <dbReference type="ChEBI" id="CHEBI:60240"/>
        <label>1</label>
    </ligand>
</feature>
<evidence type="ECO:0000256" key="2">
    <source>
        <dbReference type="ARBA" id="ARBA00022801"/>
    </source>
</evidence>
<keyword evidence="1 3" id="KW-0479">Metal-binding</keyword>
<dbReference type="GO" id="GO:0005829">
    <property type="term" value="C:cytosol"/>
    <property type="evidence" value="ECO:0007669"/>
    <property type="project" value="TreeGrafter"/>
</dbReference>
<dbReference type="InterPro" id="IPR001130">
    <property type="entry name" value="TatD-like"/>
</dbReference>
<dbReference type="GO" id="GO:0016788">
    <property type="term" value="F:hydrolase activity, acting on ester bonds"/>
    <property type="evidence" value="ECO:0007669"/>
    <property type="project" value="InterPro"/>
</dbReference>
<dbReference type="GO" id="GO:0046872">
    <property type="term" value="F:metal ion binding"/>
    <property type="evidence" value="ECO:0007669"/>
    <property type="project" value="UniProtKB-KW"/>
</dbReference>
<gene>
    <name evidence="4" type="ORF">A2896_00325</name>
</gene>
<feature type="binding site" evidence="3">
    <location>
        <position position="199"/>
    </location>
    <ligand>
        <name>a divalent metal cation</name>
        <dbReference type="ChEBI" id="CHEBI:60240"/>
        <label>1</label>
    </ligand>
</feature>
<sequence>MLIDTHAHLNFNAYKADADEVIRRSLENDVWLINVGSQYSASKRAVEMAEKHCEGVYAAVGLHPIHVNEEEFYYEKYKALAKSKKVVAIGETGLDYKSEYVSSKELQRTVLCQQLDLAKELNLPIIFHCRLAHDDLIKILSENSSPTAGVIHCFTGNWAEAQEYLKMGFYLGFNGIIFKLNLDEAIAKTPLDKILIETDCPYLTPLPAEALAKAGPLRNEPIFVKYVAEKIAKIKNLSYEEVAKITTENAQKLFKI</sequence>
<dbReference type="FunFam" id="3.20.20.140:FF:000005">
    <property type="entry name" value="TatD family hydrolase"/>
    <property type="match status" value="1"/>
</dbReference>
<reference evidence="4 5" key="1">
    <citation type="journal article" date="2016" name="Nat. Commun.">
        <title>Thousands of microbial genomes shed light on interconnected biogeochemical processes in an aquifer system.</title>
        <authorList>
            <person name="Anantharaman K."/>
            <person name="Brown C.T."/>
            <person name="Hug L.A."/>
            <person name="Sharon I."/>
            <person name="Castelle C.J."/>
            <person name="Probst A.J."/>
            <person name="Thomas B.C."/>
            <person name="Singh A."/>
            <person name="Wilkins M.J."/>
            <person name="Karaoz U."/>
            <person name="Brodie E.L."/>
            <person name="Williams K.H."/>
            <person name="Hubbard S.S."/>
            <person name="Banfield J.F."/>
        </authorList>
    </citation>
    <scope>NUCLEOTIDE SEQUENCE [LARGE SCALE GENOMIC DNA]</scope>
</reference>
<dbReference type="InterPro" id="IPR018228">
    <property type="entry name" value="DNase_TatD-rel_CS"/>
</dbReference>
<dbReference type="PANTHER" id="PTHR46124:SF2">
    <property type="entry name" value="D-AMINOACYL-TRNA DEACYLASE"/>
    <property type="match status" value="1"/>
</dbReference>
<dbReference type="InterPro" id="IPR032466">
    <property type="entry name" value="Metal_Hydrolase"/>
</dbReference>
<feature type="binding site" evidence="3">
    <location>
        <position position="152"/>
    </location>
    <ligand>
        <name>a divalent metal cation</name>
        <dbReference type="ChEBI" id="CHEBI:60240"/>
        <label>2</label>
    </ligand>
</feature>
<dbReference type="AlphaFoldDB" id="A0A1G2EG35"/>
<dbReference type="Pfam" id="PF01026">
    <property type="entry name" value="TatD_DNase"/>
    <property type="match status" value="1"/>
</dbReference>
<evidence type="ECO:0000313" key="5">
    <source>
        <dbReference type="Proteomes" id="UP000178647"/>
    </source>
</evidence>
<protein>
    <recommendedName>
        <fullName evidence="6">Hydrolase TatD</fullName>
    </recommendedName>
</protein>
<organism evidence="4 5">
    <name type="scientific">Candidatus Nealsonbacteria bacterium RIFCSPLOWO2_01_FULL_43_32</name>
    <dbReference type="NCBI Taxonomy" id="1801672"/>
    <lineage>
        <taxon>Bacteria</taxon>
        <taxon>Candidatus Nealsoniibacteriota</taxon>
    </lineage>
</organism>
<name>A0A1G2EG35_9BACT</name>
<dbReference type="PROSITE" id="PS01091">
    <property type="entry name" value="TATD_3"/>
    <property type="match status" value="1"/>
</dbReference>
<feature type="binding site" evidence="3">
    <location>
        <position position="8"/>
    </location>
    <ligand>
        <name>a divalent metal cation</name>
        <dbReference type="ChEBI" id="CHEBI:60240"/>
        <label>1</label>
    </ligand>
</feature>
<evidence type="ECO:0000256" key="1">
    <source>
        <dbReference type="ARBA" id="ARBA00022723"/>
    </source>
</evidence>
<keyword evidence="2" id="KW-0378">Hydrolase</keyword>
<evidence type="ECO:0008006" key="6">
    <source>
        <dbReference type="Google" id="ProtNLM"/>
    </source>
</evidence>
<feature type="binding site" evidence="3">
    <location>
        <position position="128"/>
    </location>
    <ligand>
        <name>a divalent metal cation</name>
        <dbReference type="ChEBI" id="CHEBI:60240"/>
        <label>2</label>
    </ligand>
</feature>
<evidence type="ECO:0000313" key="4">
    <source>
        <dbReference type="EMBL" id="OGZ24301.1"/>
    </source>
</evidence>
<dbReference type="InterPro" id="IPR015991">
    <property type="entry name" value="TatD/YcfH-like"/>
</dbReference>
<dbReference type="SUPFAM" id="SSF51556">
    <property type="entry name" value="Metallo-dependent hydrolases"/>
    <property type="match status" value="1"/>
</dbReference>
<dbReference type="PANTHER" id="PTHR46124">
    <property type="entry name" value="D-AMINOACYL-TRNA DEACYLASE"/>
    <property type="match status" value="1"/>
</dbReference>
<dbReference type="CDD" id="cd01310">
    <property type="entry name" value="TatD_DNAse"/>
    <property type="match status" value="1"/>
</dbReference>
<proteinExistence type="predicted"/>
<dbReference type="STRING" id="1801672.A2896_00325"/>
<accession>A0A1G2EG35</accession>
<dbReference type="EMBL" id="MHMH01000014">
    <property type="protein sequence ID" value="OGZ24301.1"/>
    <property type="molecule type" value="Genomic_DNA"/>
</dbReference>
<dbReference type="NCBIfam" id="TIGR00010">
    <property type="entry name" value="YchF/TatD family DNA exonuclease"/>
    <property type="match status" value="1"/>
</dbReference>
<dbReference type="PROSITE" id="PS01137">
    <property type="entry name" value="TATD_1"/>
    <property type="match status" value="1"/>
</dbReference>
<dbReference type="Gene3D" id="3.20.20.140">
    <property type="entry name" value="Metal-dependent hydrolases"/>
    <property type="match status" value="1"/>
</dbReference>